<evidence type="ECO:0008006" key="5">
    <source>
        <dbReference type="Google" id="ProtNLM"/>
    </source>
</evidence>
<comment type="caution">
    <text evidence="3">The sequence shown here is derived from an EMBL/GenBank/DDBJ whole genome shotgun (WGS) entry which is preliminary data.</text>
</comment>
<feature type="signal peptide" evidence="2">
    <location>
        <begin position="1"/>
        <end position="17"/>
    </location>
</feature>
<dbReference type="EMBL" id="ONZQ02000001">
    <property type="protein sequence ID" value="SPN96868.1"/>
    <property type="molecule type" value="Genomic_DNA"/>
</dbReference>
<accession>A0AAE8MPW1</accession>
<feature type="region of interest" description="Disordered" evidence="1">
    <location>
        <begin position="78"/>
        <end position="98"/>
    </location>
</feature>
<feature type="chain" id="PRO_5042187037" description="Small secreted protein" evidence="2">
    <location>
        <begin position="18"/>
        <end position="164"/>
    </location>
</feature>
<dbReference type="PANTHER" id="PTHR38849">
    <property type="entry name" value="SMALL SECRETED PROTEIN"/>
    <property type="match status" value="1"/>
</dbReference>
<feature type="compositionally biased region" description="Polar residues" evidence="1">
    <location>
        <begin position="155"/>
        <end position="164"/>
    </location>
</feature>
<evidence type="ECO:0000256" key="1">
    <source>
        <dbReference type="SAM" id="MobiDB-lite"/>
    </source>
</evidence>
<dbReference type="Proteomes" id="UP001187682">
    <property type="component" value="Unassembled WGS sequence"/>
</dbReference>
<feature type="compositionally biased region" description="Basic and acidic residues" evidence="1">
    <location>
        <begin position="131"/>
        <end position="147"/>
    </location>
</feature>
<sequence>MHFSKFALLALFTPVFSADLLQVRDYADFQISDGVAGNALAEVADKFPVAEFRADLAAVSAADLEILKTARETAEAAETEAGGFNDAIEAAGGKNTPEGQTLQVGKIKNKVLKLELQVLALEIEQAQGEDNQAKIDEEQTKLDKNVATDEASAGEASTSVDFQG</sequence>
<protein>
    <recommendedName>
        <fullName evidence="5">Small secreted protein</fullName>
    </recommendedName>
</protein>
<dbReference type="AlphaFoldDB" id="A0AAE8MPW1"/>
<keyword evidence="2" id="KW-0732">Signal</keyword>
<feature type="region of interest" description="Disordered" evidence="1">
    <location>
        <begin position="127"/>
        <end position="164"/>
    </location>
</feature>
<dbReference type="PANTHER" id="PTHR38849:SF1">
    <property type="entry name" value="SMALL SECRETED PROTEIN"/>
    <property type="match status" value="1"/>
</dbReference>
<name>A0AAE8MPW1_9PEZI</name>
<proteinExistence type="predicted"/>
<organism evidence="3 4">
    <name type="scientific">Cephalotrichum gorgonifer</name>
    <dbReference type="NCBI Taxonomy" id="2041049"/>
    <lineage>
        <taxon>Eukaryota</taxon>
        <taxon>Fungi</taxon>
        <taxon>Dikarya</taxon>
        <taxon>Ascomycota</taxon>
        <taxon>Pezizomycotina</taxon>
        <taxon>Sordariomycetes</taxon>
        <taxon>Hypocreomycetidae</taxon>
        <taxon>Microascales</taxon>
        <taxon>Microascaceae</taxon>
        <taxon>Cephalotrichum</taxon>
    </lineage>
</organism>
<evidence type="ECO:0000313" key="3">
    <source>
        <dbReference type="EMBL" id="SPN96868.1"/>
    </source>
</evidence>
<reference evidence="3" key="1">
    <citation type="submission" date="2018-03" db="EMBL/GenBank/DDBJ databases">
        <authorList>
            <person name="Guldener U."/>
        </authorList>
    </citation>
    <scope>NUCLEOTIDE SEQUENCE</scope>
</reference>
<gene>
    <name evidence="3" type="ORF">DNG_00388</name>
</gene>
<evidence type="ECO:0000256" key="2">
    <source>
        <dbReference type="SAM" id="SignalP"/>
    </source>
</evidence>
<keyword evidence="4" id="KW-1185">Reference proteome</keyword>
<evidence type="ECO:0000313" key="4">
    <source>
        <dbReference type="Proteomes" id="UP001187682"/>
    </source>
</evidence>